<comment type="caution">
    <text evidence="2">The sequence shown here is derived from an EMBL/GenBank/DDBJ whole genome shotgun (WGS) entry which is preliminary data.</text>
</comment>
<proteinExistence type="predicted"/>
<dbReference type="EMBL" id="BAABJX010000038">
    <property type="protein sequence ID" value="GAA4839403.1"/>
    <property type="molecule type" value="Genomic_DNA"/>
</dbReference>
<accession>A0ABP9DDN0</accession>
<keyword evidence="3" id="KW-1185">Reference proteome</keyword>
<evidence type="ECO:0000313" key="2">
    <source>
        <dbReference type="EMBL" id="GAA4839403.1"/>
    </source>
</evidence>
<organism evidence="2 3">
    <name type="scientific">Algivirga pacifica</name>
    <dbReference type="NCBI Taxonomy" id="1162670"/>
    <lineage>
        <taxon>Bacteria</taxon>
        <taxon>Pseudomonadati</taxon>
        <taxon>Bacteroidota</taxon>
        <taxon>Cytophagia</taxon>
        <taxon>Cytophagales</taxon>
        <taxon>Flammeovirgaceae</taxon>
        <taxon>Algivirga</taxon>
    </lineage>
</organism>
<dbReference type="Gene3D" id="2.120.10.30">
    <property type="entry name" value="TolB, C-terminal domain"/>
    <property type="match status" value="1"/>
</dbReference>
<sequence>MNYLQHAKRVIGGITIAAMLFSCEKTFDNEVVAVWDQELAIAGNALTFSNLTQGAESFEWKVMQGETVLHESTEKDLTYTFKYPGAYKVMLTPNGAESAMITREVSISEALPEISLDKEAITGEEITLSYSVYDPDNKGVSEISWEFVAEGSDAADVVTGAEISANAASVAAPVAQFINDGELTLKLAVTMADANLSEGGDGMLKTEEIITVKAELAPTLYIAQKDGTLLKGKINVLGPKVSDMAIDLAGHPLTLRYAENKLYIFNAGSDVVWGTFAQEIPGSIMSVDANDQVMVHAKFLTDTEAENTDHYSDPFAGDIANGKIYFTDRNAGVYQIPASSENLEIAPAGLADLKLVANNELAYYSSYGLNVDGGGYGYGWGALNGDFRVVDGEYWWSKASNHRGLWRFEDGDIGVTTALPAAGGLLQGHTVKAFAVDKVNGKVYFSTNKANDAASVKFYRANLDGSDEELIDDAPFDAEGGTNEAIGITGIAVDPNSGYVYWAYRAAAVAEGEEAIPSGIKRFKLDGELGKDEVEMYIEGIEAYGIAIDAEKK</sequence>
<dbReference type="InterPro" id="IPR011042">
    <property type="entry name" value="6-blade_b-propeller_TolB-like"/>
</dbReference>
<evidence type="ECO:0000313" key="3">
    <source>
        <dbReference type="Proteomes" id="UP001500298"/>
    </source>
</evidence>
<name>A0ABP9DDN0_9BACT</name>
<protein>
    <recommendedName>
        <fullName evidence="1">PKD domain-containing protein</fullName>
    </recommendedName>
</protein>
<dbReference type="InterPro" id="IPR013783">
    <property type="entry name" value="Ig-like_fold"/>
</dbReference>
<dbReference type="SUPFAM" id="SSF49299">
    <property type="entry name" value="PKD domain"/>
    <property type="match status" value="1"/>
</dbReference>
<gene>
    <name evidence="2" type="ORF">GCM10023331_25720</name>
</gene>
<feature type="domain" description="PKD" evidence="1">
    <location>
        <begin position="57"/>
        <end position="114"/>
    </location>
</feature>
<dbReference type="Proteomes" id="UP001500298">
    <property type="component" value="Unassembled WGS sequence"/>
</dbReference>
<dbReference type="RefSeq" id="WP_345372415.1">
    <property type="nucleotide sequence ID" value="NZ_BAABJX010000038.1"/>
</dbReference>
<dbReference type="SUPFAM" id="SSF63829">
    <property type="entry name" value="Calcium-dependent phosphotriesterase"/>
    <property type="match status" value="1"/>
</dbReference>
<evidence type="ECO:0000259" key="1">
    <source>
        <dbReference type="PROSITE" id="PS50093"/>
    </source>
</evidence>
<dbReference type="PROSITE" id="PS50093">
    <property type="entry name" value="PKD"/>
    <property type="match status" value="1"/>
</dbReference>
<dbReference type="InterPro" id="IPR035986">
    <property type="entry name" value="PKD_dom_sf"/>
</dbReference>
<dbReference type="InterPro" id="IPR000601">
    <property type="entry name" value="PKD_dom"/>
</dbReference>
<reference evidence="3" key="1">
    <citation type="journal article" date="2019" name="Int. J. Syst. Evol. Microbiol.">
        <title>The Global Catalogue of Microorganisms (GCM) 10K type strain sequencing project: providing services to taxonomists for standard genome sequencing and annotation.</title>
        <authorList>
            <consortium name="The Broad Institute Genomics Platform"/>
            <consortium name="The Broad Institute Genome Sequencing Center for Infectious Disease"/>
            <person name="Wu L."/>
            <person name="Ma J."/>
        </authorList>
    </citation>
    <scope>NUCLEOTIDE SEQUENCE [LARGE SCALE GENOMIC DNA]</scope>
    <source>
        <strain evidence="3">JCM 18326</strain>
    </source>
</reference>
<dbReference type="Gene3D" id="2.60.40.10">
    <property type="entry name" value="Immunoglobulins"/>
    <property type="match status" value="1"/>
</dbReference>